<protein>
    <submittedName>
        <fullName evidence="2">Uncharacterized protein</fullName>
    </submittedName>
</protein>
<dbReference type="AlphaFoldDB" id="A0A9P7K9Z6"/>
<proteinExistence type="predicted"/>
<feature type="region of interest" description="Disordered" evidence="1">
    <location>
        <begin position="398"/>
        <end position="420"/>
    </location>
</feature>
<sequence>MAQSMVVPARKTSVSAPPPASRSNSSQPLPRAVKGKAPLVTVNGAPLATPGTTPGNTKTKKLLAKKKSKHKTSPSSFTKCLFLLLLSAFTLYATSICRSSSPSRDSSPICSTLNVYRTQILQPYVIPRLQSIYTRVSPHLAPLKPYATSTLAFTDAHIIPRVSATLTTAKIVYETHVHPRLWFFIDQYWNGIIKPIYFKGPHPFLEVQTRPYRSYYHSTVVPYARKARIQLRDAYARTRPLADPYIEAVRYSVSHAYELARYRGLDAWAHVRPRLVRVLEGARVRAGALAGSVADARREYVDPHLGRIWEKIGECTGSEGGRYNSSDVPGPSSAAKETATAEESPRNADWKEKGEAPVPTRTREPTSHNGGTQEASVLDTDADAFAAILESAHVISRRLASESESSLSSAFASSPSTSTP</sequence>
<reference evidence="2" key="2">
    <citation type="submission" date="2021-10" db="EMBL/GenBank/DDBJ databases">
        <title>Phylogenomics reveals ancestral predisposition of the termite-cultivated fungus Termitomyces towards a domesticated lifestyle.</title>
        <authorList>
            <person name="Auxier B."/>
            <person name="Grum-Grzhimaylo A."/>
            <person name="Cardenas M.E."/>
            <person name="Lodge J.D."/>
            <person name="Laessoe T."/>
            <person name="Pedersen O."/>
            <person name="Smith M.E."/>
            <person name="Kuyper T.W."/>
            <person name="Franco-Molano E.A."/>
            <person name="Baroni T.J."/>
            <person name="Aanen D.K."/>
        </authorList>
    </citation>
    <scope>NUCLEOTIDE SEQUENCE</scope>
    <source>
        <strain evidence="2">AP01</strain>
        <tissue evidence="2">Mycelium</tissue>
    </source>
</reference>
<feature type="compositionally biased region" description="Basic and acidic residues" evidence="1">
    <location>
        <begin position="343"/>
        <end position="366"/>
    </location>
</feature>
<evidence type="ECO:0000313" key="3">
    <source>
        <dbReference type="Proteomes" id="UP000775547"/>
    </source>
</evidence>
<feature type="compositionally biased region" description="Low complexity" evidence="1">
    <location>
        <begin position="402"/>
        <end position="420"/>
    </location>
</feature>
<dbReference type="EMBL" id="JABCKV010000313">
    <property type="protein sequence ID" value="KAG5641430.1"/>
    <property type="molecule type" value="Genomic_DNA"/>
</dbReference>
<feature type="region of interest" description="Disordered" evidence="1">
    <location>
        <begin position="319"/>
        <end position="378"/>
    </location>
</feature>
<name>A0A9P7K9Z6_9AGAR</name>
<accession>A0A9P7K9Z6</accession>
<organism evidence="2 3">
    <name type="scientific">Asterophora parasitica</name>
    <dbReference type="NCBI Taxonomy" id="117018"/>
    <lineage>
        <taxon>Eukaryota</taxon>
        <taxon>Fungi</taxon>
        <taxon>Dikarya</taxon>
        <taxon>Basidiomycota</taxon>
        <taxon>Agaricomycotina</taxon>
        <taxon>Agaricomycetes</taxon>
        <taxon>Agaricomycetidae</taxon>
        <taxon>Agaricales</taxon>
        <taxon>Tricholomatineae</taxon>
        <taxon>Lyophyllaceae</taxon>
        <taxon>Asterophora</taxon>
    </lineage>
</organism>
<feature type="compositionally biased region" description="Low complexity" evidence="1">
    <location>
        <begin position="332"/>
        <end position="342"/>
    </location>
</feature>
<reference evidence="2" key="1">
    <citation type="submission" date="2020-07" db="EMBL/GenBank/DDBJ databases">
        <authorList>
            <person name="Nieuwenhuis M."/>
            <person name="Van De Peppel L.J.J."/>
        </authorList>
    </citation>
    <scope>NUCLEOTIDE SEQUENCE</scope>
    <source>
        <strain evidence="2">AP01</strain>
        <tissue evidence="2">Mycelium</tissue>
    </source>
</reference>
<dbReference type="Proteomes" id="UP000775547">
    <property type="component" value="Unassembled WGS sequence"/>
</dbReference>
<comment type="caution">
    <text evidence="2">The sequence shown here is derived from an EMBL/GenBank/DDBJ whole genome shotgun (WGS) entry which is preliminary data.</text>
</comment>
<feature type="compositionally biased region" description="Basic residues" evidence="1">
    <location>
        <begin position="58"/>
        <end position="72"/>
    </location>
</feature>
<keyword evidence="3" id="KW-1185">Reference proteome</keyword>
<evidence type="ECO:0000313" key="2">
    <source>
        <dbReference type="EMBL" id="KAG5641430.1"/>
    </source>
</evidence>
<gene>
    <name evidence="2" type="ORF">DXG03_005246</name>
</gene>
<feature type="region of interest" description="Disordered" evidence="1">
    <location>
        <begin position="1"/>
        <end position="74"/>
    </location>
</feature>
<evidence type="ECO:0000256" key="1">
    <source>
        <dbReference type="SAM" id="MobiDB-lite"/>
    </source>
</evidence>
<dbReference type="OrthoDB" id="3260408at2759"/>